<gene>
    <name evidence="4" type="ordered locus">AciX9_0425</name>
</gene>
<dbReference type="InterPro" id="IPR023393">
    <property type="entry name" value="START-like_dom_sf"/>
</dbReference>
<dbReference type="SUPFAM" id="SSF55961">
    <property type="entry name" value="Bet v1-like"/>
    <property type="match status" value="1"/>
</dbReference>
<protein>
    <submittedName>
        <fullName evidence="4">Cyclase/dehydrase</fullName>
    </submittedName>
</protein>
<comment type="similarity">
    <text evidence="1">Belongs to the ribosome association toxin RatA family.</text>
</comment>
<dbReference type="STRING" id="1198114.AciX9_0425"/>
<dbReference type="Pfam" id="PF03364">
    <property type="entry name" value="Polyketide_cyc"/>
    <property type="match status" value="1"/>
</dbReference>
<dbReference type="PANTHER" id="PTHR33824">
    <property type="entry name" value="POLYKETIDE CYCLASE/DEHYDRASE AND LIPID TRANSPORT SUPERFAMILY PROTEIN"/>
    <property type="match status" value="1"/>
</dbReference>
<evidence type="ECO:0000256" key="1">
    <source>
        <dbReference type="ARBA" id="ARBA00008918"/>
    </source>
</evidence>
<proteinExistence type="inferred from homology"/>
<sequence>MHIHGGVSGWAMFPEPKERVMAEDVQAPVNSARTSFTPLPDAKQVGDLYVALPKGNKDGVEWAHARQTILVEPQALYELWKDETSYPLWMEHVVSVTPGEGKTSHWVIGDPEDADGKRIQFDSELTEDVPGQKIAWKSTGGEVEQSGSVEFKARKDGRGTVVTLIQGVKVGALASFAASVAKRGPKQTVIEDLRHFKQMAEAGEIPSVKGQAHGPRGMSGGIKEWMYGETNPTPPGTSEGPLTAKE</sequence>
<dbReference type="eggNOG" id="COG5637">
    <property type="taxonomic scope" value="Bacteria"/>
</dbReference>
<dbReference type="PANTHER" id="PTHR33824:SF7">
    <property type="entry name" value="POLYKETIDE CYCLASE_DEHYDRASE AND LIPID TRANSPORT SUPERFAMILY PROTEIN"/>
    <property type="match status" value="1"/>
</dbReference>
<dbReference type="Proteomes" id="UP000000343">
    <property type="component" value="Chromosome"/>
</dbReference>
<dbReference type="EMBL" id="CP002480">
    <property type="protein sequence ID" value="ADW67497.1"/>
    <property type="molecule type" value="Genomic_DNA"/>
</dbReference>
<dbReference type="KEGG" id="acm:AciX9_0425"/>
<dbReference type="HOGENOM" id="CLU_1209321_0_0_0"/>
<dbReference type="PaxDb" id="1198114-AciX9_0425"/>
<dbReference type="InterPro" id="IPR047137">
    <property type="entry name" value="ORF3"/>
</dbReference>
<organism evidence="5">
    <name type="scientific">Granulicella tundricola (strain ATCC BAA-1859 / DSM 23138 / MP5ACTX9)</name>
    <dbReference type="NCBI Taxonomy" id="1198114"/>
    <lineage>
        <taxon>Bacteria</taxon>
        <taxon>Pseudomonadati</taxon>
        <taxon>Acidobacteriota</taxon>
        <taxon>Terriglobia</taxon>
        <taxon>Terriglobales</taxon>
        <taxon>Acidobacteriaceae</taxon>
        <taxon>Granulicella</taxon>
    </lineage>
</organism>
<evidence type="ECO:0000313" key="5">
    <source>
        <dbReference type="Proteomes" id="UP000000343"/>
    </source>
</evidence>
<feature type="domain" description="Coenzyme Q-binding protein COQ10 START" evidence="3">
    <location>
        <begin position="71"/>
        <end position="183"/>
    </location>
</feature>
<feature type="region of interest" description="Disordered" evidence="2">
    <location>
        <begin position="207"/>
        <end position="246"/>
    </location>
</feature>
<dbReference type="AlphaFoldDB" id="E8WXG4"/>
<name>E8WXG4_GRATM</name>
<evidence type="ECO:0000256" key="2">
    <source>
        <dbReference type="SAM" id="MobiDB-lite"/>
    </source>
</evidence>
<evidence type="ECO:0000313" key="4">
    <source>
        <dbReference type="EMBL" id="ADW67497.1"/>
    </source>
</evidence>
<reference evidence="5" key="1">
    <citation type="submission" date="2011-01" db="EMBL/GenBank/DDBJ databases">
        <title>Complete sequence of chromosome of Acidobacterium sp. MP5ACTX9.</title>
        <authorList>
            <consortium name="US DOE Joint Genome Institute"/>
            <person name="Lucas S."/>
            <person name="Copeland A."/>
            <person name="Lapidus A."/>
            <person name="Cheng J.-F."/>
            <person name="Goodwin L."/>
            <person name="Pitluck S."/>
            <person name="Teshima H."/>
            <person name="Detter J.C."/>
            <person name="Han C."/>
            <person name="Tapia R."/>
            <person name="Land M."/>
            <person name="Hauser L."/>
            <person name="Kyrpides N."/>
            <person name="Ivanova N."/>
            <person name="Ovchinnikova G."/>
            <person name="Pagani I."/>
            <person name="Rawat S.R."/>
            <person name="Mannisto M."/>
            <person name="Haggblom M.M."/>
            <person name="Woyke T."/>
        </authorList>
    </citation>
    <scope>NUCLEOTIDE SEQUENCE [LARGE SCALE GENOMIC DNA]</scope>
    <source>
        <strain evidence="5">MP5ACTX9</strain>
    </source>
</reference>
<dbReference type="CDD" id="cd07817">
    <property type="entry name" value="SRPBCC_8"/>
    <property type="match status" value="1"/>
</dbReference>
<keyword evidence="5" id="KW-1185">Reference proteome</keyword>
<evidence type="ECO:0000259" key="3">
    <source>
        <dbReference type="Pfam" id="PF03364"/>
    </source>
</evidence>
<dbReference type="Gene3D" id="3.30.530.20">
    <property type="match status" value="1"/>
</dbReference>
<accession>E8WXG4</accession>
<dbReference type="InterPro" id="IPR005031">
    <property type="entry name" value="COQ10_START"/>
</dbReference>